<sequence>MVYKIFNLIVCSNDPFEIYSDTADTQNAIKERISVIIARATKGVLSMEEYQSLFTDFESEQFVFESIRAYQNLLSRGK</sequence>
<evidence type="ECO:0008006" key="3">
    <source>
        <dbReference type="Google" id="ProtNLM"/>
    </source>
</evidence>
<dbReference type="Proteomes" id="UP001165586">
    <property type="component" value="Unassembled WGS sequence"/>
</dbReference>
<keyword evidence="2" id="KW-1185">Reference proteome</keyword>
<dbReference type="EMBL" id="JANLCJ010000538">
    <property type="protein sequence ID" value="MCS5737251.1"/>
    <property type="molecule type" value="Genomic_DNA"/>
</dbReference>
<comment type="caution">
    <text evidence="1">The sequence shown here is derived from an EMBL/GenBank/DDBJ whole genome shotgun (WGS) entry which is preliminary data.</text>
</comment>
<accession>A0ABT2HBC3</accession>
<feature type="non-terminal residue" evidence="1">
    <location>
        <position position="78"/>
    </location>
</feature>
<evidence type="ECO:0000313" key="2">
    <source>
        <dbReference type="Proteomes" id="UP001165586"/>
    </source>
</evidence>
<reference evidence="1" key="1">
    <citation type="submission" date="2022-08" db="EMBL/GenBank/DDBJ databases">
        <authorList>
            <person name="Deng Y."/>
            <person name="Han X.-F."/>
            <person name="Zhang Y.-Q."/>
        </authorList>
    </citation>
    <scope>NUCLEOTIDE SEQUENCE</scope>
    <source>
        <strain evidence="1">CPCC 203386</strain>
    </source>
</reference>
<organism evidence="1 2">
    <name type="scientific">Herbiconiux daphne</name>
    <dbReference type="NCBI Taxonomy" id="2970914"/>
    <lineage>
        <taxon>Bacteria</taxon>
        <taxon>Bacillati</taxon>
        <taxon>Actinomycetota</taxon>
        <taxon>Actinomycetes</taxon>
        <taxon>Micrococcales</taxon>
        <taxon>Microbacteriaceae</taxon>
        <taxon>Herbiconiux</taxon>
    </lineage>
</organism>
<protein>
    <recommendedName>
        <fullName evidence="3">Antitoxin VbhA domain-containing protein</fullName>
    </recommendedName>
</protein>
<name>A0ABT2HBC3_9MICO</name>
<proteinExistence type="predicted"/>
<evidence type="ECO:0000313" key="1">
    <source>
        <dbReference type="EMBL" id="MCS5737251.1"/>
    </source>
</evidence>
<dbReference type="RefSeq" id="WP_259543597.1">
    <property type="nucleotide sequence ID" value="NZ_JANLCJ010000538.1"/>
</dbReference>
<gene>
    <name evidence="1" type="ORF">N1032_26330</name>
</gene>